<protein>
    <submittedName>
        <fullName evidence="3">Unannotated protein</fullName>
    </submittedName>
</protein>
<feature type="transmembrane region" description="Helical" evidence="1">
    <location>
        <begin position="118"/>
        <end position="137"/>
    </location>
</feature>
<evidence type="ECO:0000313" key="3">
    <source>
        <dbReference type="EMBL" id="CAB4324021.1"/>
    </source>
</evidence>
<keyword evidence="1" id="KW-0472">Membrane</keyword>
<evidence type="ECO:0000313" key="4">
    <source>
        <dbReference type="EMBL" id="CAB4952468.1"/>
    </source>
</evidence>
<dbReference type="EMBL" id="CAEMXZ010000094">
    <property type="protein sequence ID" value="CAB4324021.1"/>
    <property type="molecule type" value="Genomic_DNA"/>
</dbReference>
<keyword evidence="1" id="KW-0812">Transmembrane</keyword>
<dbReference type="EMBL" id="CAFBNC010000136">
    <property type="protein sequence ID" value="CAB4952468.1"/>
    <property type="molecule type" value="Genomic_DNA"/>
</dbReference>
<gene>
    <name evidence="3" type="ORF">UFOPK1392_01784</name>
    <name evidence="4" type="ORF">UFOPK3733_01959</name>
</gene>
<sequence length="222" mass="23464">MAEESVVCGEVVESISALADGEEPGLNQSTIGLHLEGCSECRGFAESIPDRQRGLVVDSAPTMPDLGPTVAARAARTEWRRGWGVTRLALALVAVSVVALSMPALFLGEDGAAPSHEVRHLGAFSMAYGIALLVIVYRPSRARAFLLVTMLLATSLIITAIFDVAQGNIPLSGEVIHVPEVLSLVLVWLLARQQPGTHLDATHRADSAPVALRLVDESGAED</sequence>
<accession>A0A6J5YHU8</accession>
<feature type="transmembrane region" description="Helical" evidence="1">
    <location>
        <begin position="88"/>
        <end position="106"/>
    </location>
</feature>
<proteinExistence type="predicted"/>
<feature type="domain" description="Putative zinc-finger" evidence="2">
    <location>
        <begin position="8"/>
        <end position="42"/>
    </location>
</feature>
<dbReference type="Pfam" id="PF13490">
    <property type="entry name" value="zf-HC2"/>
    <property type="match status" value="1"/>
</dbReference>
<feature type="transmembrane region" description="Helical" evidence="1">
    <location>
        <begin position="144"/>
        <end position="165"/>
    </location>
</feature>
<evidence type="ECO:0000256" key="1">
    <source>
        <dbReference type="SAM" id="Phobius"/>
    </source>
</evidence>
<organism evidence="3">
    <name type="scientific">freshwater metagenome</name>
    <dbReference type="NCBI Taxonomy" id="449393"/>
    <lineage>
        <taxon>unclassified sequences</taxon>
        <taxon>metagenomes</taxon>
        <taxon>ecological metagenomes</taxon>
    </lineage>
</organism>
<reference evidence="3" key="1">
    <citation type="submission" date="2020-05" db="EMBL/GenBank/DDBJ databases">
        <authorList>
            <person name="Chiriac C."/>
            <person name="Salcher M."/>
            <person name="Ghai R."/>
            <person name="Kavagutti S V."/>
        </authorList>
    </citation>
    <scope>NUCLEOTIDE SEQUENCE</scope>
</reference>
<name>A0A6J5YHU8_9ZZZZ</name>
<evidence type="ECO:0000259" key="2">
    <source>
        <dbReference type="Pfam" id="PF13490"/>
    </source>
</evidence>
<dbReference type="InterPro" id="IPR027383">
    <property type="entry name" value="Znf_put"/>
</dbReference>
<dbReference type="AlphaFoldDB" id="A0A6J5YHU8"/>
<keyword evidence="1" id="KW-1133">Transmembrane helix</keyword>